<dbReference type="InterPro" id="IPR036390">
    <property type="entry name" value="WH_DNA-bd_sf"/>
</dbReference>
<dbReference type="EMBL" id="FUWO01000002">
    <property type="protein sequence ID" value="SJZ33211.1"/>
    <property type="molecule type" value="Genomic_DNA"/>
</dbReference>
<dbReference type="PRINTS" id="PR00039">
    <property type="entry name" value="HTHLYSR"/>
</dbReference>
<dbReference type="InterPro" id="IPR036388">
    <property type="entry name" value="WH-like_DNA-bd_sf"/>
</dbReference>
<dbReference type="GO" id="GO:0003700">
    <property type="term" value="F:DNA-binding transcription factor activity"/>
    <property type="evidence" value="ECO:0007669"/>
    <property type="project" value="InterPro"/>
</dbReference>
<evidence type="ECO:0000256" key="3">
    <source>
        <dbReference type="ARBA" id="ARBA00023125"/>
    </source>
</evidence>
<dbReference type="RefSeq" id="WP_078755218.1">
    <property type="nucleotide sequence ID" value="NZ_FUWO01000002.1"/>
</dbReference>
<dbReference type="OrthoDB" id="9803735at2"/>
<dbReference type="FunFam" id="1.10.10.10:FF:000001">
    <property type="entry name" value="LysR family transcriptional regulator"/>
    <property type="match status" value="1"/>
</dbReference>
<dbReference type="PANTHER" id="PTHR30346:SF28">
    <property type="entry name" value="HTH-TYPE TRANSCRIPTIONAL REGULATOR CYNR"/>
    <property type="match status" value="1"/>
</dbReference>
<dbReference type="InterPro" id="IPR005119">
    <property type="entry name" value="LysR_subst-bd"/>
</dbReference>
<sequence length="294" mass="33312">MDIRQLKYFIAIAESKNLSRAAKSLFITQPTLSQTIKKLESELNTVLFKMTDEGMMLTETGQVLYDDGIKIIEDFEKLIDKVSQYKQQPIEKIKVGLTTLFAIQFMKQISHFIATHSNVELAIFQDGSRQLQKMLVDKEIDVGLLSFPQLYPEISIEPLATSTQGYWVSVVIPENNPLANKEAIQIIDLKGQNISSLTHHFMLGEMLTRSCHAAGFDPNIVFMHNDWAVLLHSLKELNAITILPSEFQALSDNKGLKWIPFVEKNNFYPIGIATRKDFVTTSAIQEFIDAIKSN</sequence>
<keyword evidence="2" id="KW-0805">Transcription regulation</keyword>
<dbReference type="Gene3D" id="3.40.190.290">
    <property type="match status" value="1"/>
</dbReference>
<dbReference type="Gene3D" id="1.10.10.10">
    <property type="entry name" value="Winged helix-like DNA-binding domain superfamily/Winged helix DNA-binding domain"/>
    <property type="match status" value="1"/>
</dbReference>
<gene>
    <name evidence="6" type="ORF">SAMN02746011_00367</name>
</gene>
<dbReference type="PROSITE" id="PS50931">
    <property type="entry name" value="HTH_LYSR"/>
    <property type="match status" value="1"/>
</dbReference>
<feature type="domain" description="HTH lysR-type" evidence="5">
    <location>
        <begin position="1"/>
        <end position="58"/>
    </location>
</feature>
<evidence type="ECO:0000313" key="6">
    <source>
        <dbReference type="EMBL" id="SJZ33211.1"/>
    </source>
</evidence>
<accession>A0A1T4JSU6</accession>
<proteinExistence type="inferred from homology"/>
<dbReference type="InterPro" id="IPR000847">
    <property type="entry name" value="LysR_HTH_N"/>
</dbReference>
<evidence type="ECO:0000256" key="2">
    <source>
        <dbReference type="ARBA" id="ARBA00023015"/>
    </source>
</evidence>
<evidence type="ECO:0000256" key="4">
    <source>
        <dbReference type="ARBA" id="ARBA00023163"/>
    </source>
</evidence>
<keyword evidence="4" id="KW-0804">Transcription</keyword>
<reference evidence="7" key="1">
    <citation type="submission" date="2017-02" db="EMBL/GenBank/DDBJ databases">
        <authorList>
            <person name="Varghese N."/>
            <person name="Submissions S."/>
        </authorList>
    </citation>
    <scope>NUCLEOTIDE SEQUENCE [LARGE SCALE GENOMIC DNA]</scope>
    <source>
        <strain evidence="7">DSM 15739</strain>
    </source>
</reference>
<dbReference type="SUPFAM" id="SSF46785">
    <property type="entry name" value="Winged helix' DNA-binding domain"/>
    <property type="match status" value="1"/>
</dbReference>
<name>A0A1T4JSU6_9LACT</name>
<keyword evidence="7" id="KW-1185">Reference proteome</keyword>
<organism evidence="6 7">
    <name type="scientific">Globicatella sulfidifaciens DSM 15739</name>
    <dbReference type="NCBI Taxonomy" id="1121925"/>
    <lineage>
        <taxon>Bacteria</taxon>
        <taxon>Bacillati</taxon>
        <taxon>Bacillota</taxon>
        <taxon>Bacilli</taxon>
        <taxon>Lactobacillales</taxon>
        <taxon>Aerococcaceae</taxon>
        <taxon>Globicatella</taxon>
    </lineage>
</organism>
<dbReference type="GO" id="GO:0032993">
    <property type="term" value="C:protein-DNA complex"/>
    <property type="evidence" value="ECO:0007669"/>
    <property type="project" value="TreeGrafter"/>
</dbReference>
<dbReference type="Pfam" id="PF03466">
    <property type="entry name" value="LysR_substrate"/>
    <property type="match status" value="1"/>
</dbReference>
<comment type="similarity">
    <text evidence="1">Belongs to the LysR transcriptional regulatory family.</text>
</comment>
<dbReference type="PANTHER" id="PTHR30346">
    <property type="entry name" value="TRANSCRIPTIONAL DUAL REGULATOR HCAR-RELATED"/>
    <property type="match status" value="1"/>
</dbReference>
<evidence type="ECO:0000313" key="7">
    <source>
        <dbReference type="Proteomes" id="UP000189941"/>
    </source>
</evidence>
<keyword evidence="3" id="KW-0238">DNA-binding</keyword>
<protein>
    <submittedName>
        <fullName evidence="6">Transcriptional regulator, LysR family</fullName>
    </submittedName>
</protein>
<dbReference type="STRING" id="1121925.SAMN02746011_00367"/>
<evidence type="ECO:0000259" key="5">
    <source>
        <dbReference type="PROSITE" id="PS50931"/>
    </source>
</evidence>
<evidence type="ECO:0000256" key="1">
    <source>
        <dbReference type="ARBA" id="ARBA00009437"/>
    </source>
</evidence>
<dbReference type="Pfam" id="PF00126">
    <property type="entry name" value="HTH_1"/>
    <property type="match status" value="1"/>
</dbReference>
<dbReference type="AlphaFoldDB" id="A0A1T4JSU6"/>
<dbReference type="GO" id="GO:0003677">
    <property type="term" value="F:DNA binding"/>
    <property type="evidence" value="ECO:0007669"/>
    <property type="project" value="UniProtKB-KW"/>
</dbReference>
<dbReference type="SUPFAM" id="SSF53850">
    <property type="entry name" value="Periplasmic binding protein-like II"/>
    <property type="match status" value="1"/>
</dbReference>
<dbReference type="Proteomes" id="UP000189941">
    <property type="component" value="Unassembled WGS sequence"/>
</dbReference>
<dbReference type="CDD" id="cd05466">
    <property type="entry name" value="PBP2_LTTR_substrate"/>
    <property type="match status" value="1"/>
</dbReference>